<dbReference type="EC" id="2.4.99.28" evidence="11"/>
<evidence type="ECO:0000256" key="8">
    <source>
        <dbReference type="ARBA" id="ARBA00022989"/>
    </source>
</evidence>
<evidence type="ECO:0000256" key="7">
    <source>
        <dbReference type="ARBA" id="ARBA00022984"/>
    </source>
</evidence>
<feature type="transmembrane region" description="Helical" evidence="11">
    <location>
        <begin position="316"/>
        <end position="343"/>
    </location>
</feature>
<dbReference type="GO" id="GO:0008955">
    <property type="term" value="F:peptidoglycan glycosyltransferase activity"/>
    <property type="evidence" value="ECO:0007669"/>
    <property type="project" value="UniProtKB-UniRule"/>
</dbReference>
<dbReference type="RefSeq" id="WP_246423609.1">
    <property type="nucleotide sequence ID" value="NZ_JACIGI010000008.1"/>
</dbReference>
<keyword evidence="2 11" id="KW-1003">Cell membrane</keyword>
<keyword evidence="10 11" id="KW-0961">Cell wall biogenesis/degradation</keyword>
<accession>A0A7W6WKA4</accession>
<proteinExistence type="inferred from homology"/>
<evidence type="ECO:0000256" key="2">
    <source>
        <dbReference type="ARBA" id="ARBA00022475"/>
    </source>
</evidence>
<keyword evidence="13" id="KW-1185">Reference proteome</keyword>
<dbReference type="GO" id="GO:0009252">
    <property type="term" value="P:peptidoglycan biosynthetic process"/>
    <property type="evidence" value="ECO:0007669"/>
    <property type="project" value="UniProtKB-UniRule"/>
</dbReference>
<comment type="subcellular location">
    <subcellularLocation>
        <location evidence="11">Cell inner membrane</location>
        <topology evidence="11">Multi-pass membrane protein</topology>
    </subcellularLocation>
    <subcellularLocation>
        <location evidence="1">Membrane</location>
        <topology evidence="1">Multi-pass membrane protein</topology>
    </subcellularLocation>
</comment>
<keyword evidence="5 11" id="KW-0812">Transmembrane</keyword>
<feature type="transmembrane region" description="Helical" evidence="11">
    <location>
        <begin position="179"/>
        <end position="207"/>
    </location>
</feature>
<gene>
    <name evidence="11" type="primary">mrdB</name>
    <name evidence="11" type="synonym">rodA</name>
    <name evidence="12" type="ORF">GGD88_001273</name>
</gene>
<comment type="caution">
    <text evidence="12">The sequence shown here is derived from an EMBL/GenBank/DDBJ whole genome shotgun (WGS) entry which is preliminary data.</text>
</comment>
<comment type="function">
    <text evidence="11">Peptidoglycan polymerase that is essential for cell wall elongation.</text>
</comment>
<evidence type="ECO:0000256" key="3">
    <source>
        <dbReference type="ARBA" id="ARBA00022676"/>
    </source>
</evidence>
<evidence type="ECO:0000256" key="9">
    <source>
        <dbReference type="ARBA" id="ARBA00023136"/>
    </source>
</evidence>
<dbReference type="GO" id="GO:0032153">
    <property type="term" value="C:cell division site"/>
    <property type="evidence" value="ECO:0007669"/>
    <property type="project" value="TreeGrafter"/>
</dbReference>
<feature type="transmembrane region" description="Helical" evidence="11">
    <location>
        <begin position="125"/>
        <end position="144"/>
    </location>
</feature>
<dbReference type="EMBL" id="JACIGI010000008">
    <property type="protein sequence ID" value="MBB4285554.1"/>
    <property type="molecule type" value="Genomic_DNA"/>
</dbReference>
<keyword evidence="4 11" id="KW-0808">Transferase</keyword>
<dbReference type="PROSITE" id="PS00428">
    <property type="entry name" value="FTSW_RODA_SPOVE"/>
    <property type="match status" value="1"/>
</dbReference>
<dbReference type="Proteomes" id="UP000555728">
    <property type="component" value="Unassembled WGS sequence"/>
</dbReference>
<comment type="catalytic activity">
    <reaction evidence="11">
        <text>[GlcNAc-(1-&gt;4)-Mur2Ac(oyl-L-Ala-gamma-D-Glu-L-Lys-D-Ala-D-Ala)](n)-di-trans,octa-cis-undecaprenyl diphosphate + beta-D-GlcNAc-(1-&gt;4)-Mur2Ac(oyl-L-Ala-gamma-D-Glu-L-Lys-D-Ala-D-Ala)-di-trans,octa-cis-undecaprenyl diphosphate = [GlcNAc-(1-&gt;4)-Mur2Ac(oyl-L-Ala-gamma-D-Glu-L-Lys-D-Ala-D-Ala)](n+1)-di-trans,octa-cis-undecaprenyl diphosphate + di-trans,octa-cis-undecaprenyl diphosphate + H(+)</text>
        <dbReference type="Rhea" id="RHEA:23708"/>
        <dbReference type="Rhea" id="RHEA-COMP:9602"/>
        <dbReference type="Rhea" id="RHEA-COMP:9603"/>
        <dbReference type="ChEBI" id="CHEBI:15378"/>
        <dbReference type="ChEBI" id="CHEBI:58405"/>
        <dbReference type="ChEBI" id="CHEBI:60033"/>
        <dbReference type="ChEBI" id="CHEBI:78435"/>
        <dbReference type="EC" id="2.4.99.28"/>
    </reaction>
</comment>
<evidence type="ECO:0000256" key="10">
    <source>
        <dbReference type="ARBA" id="ARBA00023316"/>
    </source>
</evidence>
<dbReference type="InterPro" id="IPR018365">
    <property type="entry name" value="Cell_cycle_FtsW-rel_CS"/>
</dbReference>
<dbReference type="GO" id="GO:0005886">
    <property type="term" value="C:plasma membrane"/>
    <property type="evidence" value="ECO:0007669"/>
    <property type="project" value="UniProtKB-SubCell"/>
</dbReference>
<dbReference type="GO" id="GO:0015648">
    <property type="term" value="F:lipid-linked peptidoglycan transporter activity"/>
    <property type="evidence" value="ECO:0007669"/>
    <property type="project" value="TreeGrafter"/>
</dbReference>
<dbReference type="HAMAP" id="MF_02079">
    <property type="entry name" value="PGT_RodA"/>
    <property type="match status" value="1"/>
</dbReference>
<protein>
    <recommendedName>
        <fullName evidence="11">Peptidoglycan glycosyltransferase MrdB</fullName>
        <shortName evidence="11">PGT</shortName>
        <ecNumber evidence="11">2.4.99.28</ecNumber>
    </recommendedName>
    <alternativeName>
        <fullName evidence="11">Cell elongation protein RodA</fullName>
    </alternativeName>
    <alternativeName>
        <fullName evidence="11">Cell wall polymerase</fullName>
    </alternativeName>
    <alternativeName>
        <fullName evidence="11">Peptidoglycan polymerase</fullName>
        <shortName evidence="11">PG polymerase</shortName>
    </alternativeName>
</protein>
<keyword evidence="8 11" id="KW-1133">Transmembrane helix</keyword>
<sequence length="387" mass="42237">MIGDGLMTARLRRGEMTLGEKLWQVSWSLLLLIGALAGIGVAMLYSAANGNMDPWASRHIARFSVGLALLLVVAMVDIRQWMRYAYWLYALALVLLVAVEVRGTIGMGAQRWIDLGVFQLQPSELMKVTLVLALARFFHGADLADTGRPLYLILPTVLVLVPVALVLKQPDLGTALMMLAGAGVLFFVAGVRLWMFGLVVALGLAAIPVAWQVLHDYQKQRVLTFINPERDPLGAGYHILQSKIALGSGGLTGKGFLEGTQSHLNFLPEKQTDFIFVMLAEEFGMLAGMGLLLLYVLVLTYGLAIALRARNHFGRLVAIGVTFTFFLYVFINVAMVMGLIPVVGVPLPLVSYGGTAMMTLMLAFGLLMSVWVHRDVQIGRRGAYDDG</sequence>
<feature type="transmembrane region" description="Helical" evidence="11">
    <location>
        <begin position="60"/>
        <end position="78"/>
    </location>
</feature>
<dbReference type="GO" id="GO:0008360">
    <property type="term" value="P:regulation of cell shape"/>
    <property type="evidence" value="ECO:0007669"/>
    <property type="project" value="UniProtKB-KW"/>
</dbReference>
<evidence type="ECO:0000256" key="4">
    <source>
        <dbReference type="ARBA" id="ARBA00022679"/>
    </source>
</evidence>
<keyword evidence="11" id="KW-0997">Cell inner membrane</keyword>
<feature type="transmembrane region" description="Helical" evidence="11">
    <location>
        <begin position="349"/>
        <end position="372"/>
    </location>
</feature>
<feature type="transmembrane region" description="Helical" evidence="11">
    <location>
        <begin position="25"/>
        <end position="48"/>
    </location>
</feature>
<dbReference type="GO" id="GO:0051301">
    <property type="term" value="P:cell division"/>
    <property type="evidence" value="ECO:0007669"/>
    <property type="project" value="InterPro"/>
</dbReference>
<dbReference type="PANTHER" id="PTHR30474:SF1">
    <property type="entry name" value="PEPTIDOGLYCAN GLYCOSYLTRANSFERASE MRDB"/>
    <property type="match status" value="1"/>
</dbReference>
<evidence type="ECO:0000256" key="6">
    <source>
        <dbReference type="ARBA" id="ARBA00022960"/>
    </source>
</evidence>
<dbReference type="Pfam" id="PF01098">
    <property type="entry name" value="FTSW_RODA_SPOVE"/>
    <property type="match status" value="1"/>
</dbReference>
<dbReference type="PANTHER" id="PTHR30474">
    <property type="entry name" value="CELL CYCLE PROTEIN"/>
    <property type="match status" value="1"/>
</dbReference>
<feature type="transmembrane region" description="Helical" evidence="11">
    <location>
        <begin position="283"/>
        <end position="304"/>
    </location>
</feature>
<dbReference type="InterPro" id="IPR011923">
    <property type="entry name" value="RodA/MrdB"/>
</dbReference>
<keyword evidence="6 11" id="KW-0133">Cell shape</keyword>
<feature type="transmembrane region" description="Helical" evidence="11">
    <location>
        <begin position="150"/>
        <end position="167"/>
    </location>
</feature>
<organism evidence="12 13">
    <name type="scientific">Roseospira goensis</name>
    <dbReference type="NCBI Taxonomy" id="391922"/>
    <lineage>
        <taxon>Bacteria</taxon>
        <taxon>Pseudomonadati</taxon>
        <taxon>Pseudomonadota</taxon>
        <taxon>Alphaproteobacteria</taxon>
        <taxon>Rhodospirillales</taxon>
        <taxon>Rhodospirillaceae</taxon>
        <taxon>Roseospira</taxon>
    </lineage>
</organism>
<keyword evidence="7 11" id="KW-0573">Peptidoglycan synthesis</keyword>
<keyword evidence="9 11" id="KW-0472">Membrane</keyword>
<keyword evidence="3 11" id="KW-0328">Glycosyltransferase</keyword>
<evidence type="ECO:0000313" key="13">
    <source>
        <dbReference type="Proteomes" id="UP000555728"/>
    </source>
</evidence>
<feature type="transmembrane region" description="Helical" evidence="11">
    <location>
        <begin position="84"/>
        <end position="105"/>
    </location>
</feature>
<name>A0A7W6WKA4_9PROT</name>
<comment type="similarity">
    <text evidence="11">Belongs to the SEDS family. MrdB/RodA subfamily.</text>
</comment>
<dbReference type="NCBIfam" id="TIGR02210">
    <property type="entry name" value="rodA_shape"/>
    <property type="match status" value="1"/>
</dbReference>
<dbReference type="InterPro" id="IPR001182">
    <property type="entry name" value="FtsW/RodA"/>
</dbReference>
<dbReference type="UniPathway" id="UPA00219"/>
<comment type="pathway">
    <text evidence="11">Cell wall biogenesis; peptidoglycan biosynthesis.</text>
</comment>
<evidence type="ECO:0000313" key="12">
    <source>
        <dbReference type="EMBL" id="MBB4285554.1"/>
    </source>
</evidence>
<evidence type="ECO:0000256" key="5">
    <source>
        <dbReference type="ARBA" id="ARBA00022692"/>
    </source>
</evidence>
<dbReference type="GO" id="GO:0071555">
    <property type="term" value="P:cell wall organization"/>
    <property type="evidence" value="ECO:0007669"/>
    <property type="project" value="UniProtKB-KW"/>
</dbReference>
<evidence type="ECO:0000256" key="1">
    <source>
        <dbReference type="ARBA" id="ARBA00004141"/>
    </source>
</evidence>
<reference evidence="12 13" key="1">
    <citation type="submission" date="2020-08" db="EMBL/GenBank/DDBJ databases">
        <title>Genome sequencing of Purple Non-Sulfur Bacteria from various extreme environments.</title>
        <authorList>
            <person name="Mayer M."/>
        </authorList>
    </citation>
    <scope>NUCLEOTIDE SEQUENCE [LARGE SCALE GENOMIC DNA]</scope>
    <source>
        <strain evidence="12 13">JA135</strain>
    </source>
</reference>
<dbReference type="AlphaFoldDB" id="A0A7W6WKA4"/>
<evidence type="ECO:0000256" key="11">
    <source>
        <dbReference type="HAMAP-Rule" id="MF_02079"/>
    </source>
</evidence>